<dbReference type="InterPro" id="IPR039420">
    <property type="entry name" value="WalR-like"/>
</dbReference>
<dbReference type="KEGG" id="luo:HHL09_04565"/>
<dbReference type="PROSITE" id="PS50043">
    <property type="entry name" value="HTH_LUXR_2"/>
    <property type="match status" value="1"/>
</dbReference>
<dbReference type="PANTHER" id="PTHR43214">
    <property type="entry name" value="TWO-COMPONENT RESPONSE REGULATOR"/>
    <property type="match status" value="1"/>
</dbReference>
<evidence type="ECO:0000256" key="1">
    <source>
        <dbReference type="ARBA" id="ARBA00022553"/>
    </source>
</evidence>
<organism evidence="6 7">
    <name type="scientific">Luteolibacter luteus</name>
    <dbReference type="NCBI Taxonomy" id="2728835"/>
    <lineage>
        <taxon>Bacteria</taxon>
        <taxon>Pseudomonadati</taxon>
        <taxon>Verrucomicrobiota</taxon>
        <taxon>Verrucomicrobiia</taxon>
        <taxon>Verrucomicrobiales</taxon>
        <taxon>Verrucomicrobiaceae</taxon>
        <taxon>Luteolibacter</taxon>
    </lineage>
</organism>
<dbReference type="Gene3D" id="3.40.50.2300">
    <property type="match status" value="1"/>
</dbReference>
<dbReference type="InterPro" id="IPR011006">
    <property type="entry name" value="CheY-like_superfamily"/>
</dbReference>
<dbReference type="PROSITE" id="PS00622">
    <property type="entry name" value="HTH_LUXR_1"/>
    <property type="match status" value="1"/>
</dbReference>
<dbReference type="Proteomes" id="UP000501812">
    <property type="component" value="Chromosome"/>
</dbReference>
<dbReference type="GO" id="GO:0000160">
    <property type="term" value="P:phosphorelay signal transduction system"/>
    <property type="evidence" value="ECO:0007669"/>
    <property type="project" value="InterPro"/>
</dbReference>
<feature type="modified residue" description="4-aspartylphosphate" evidence="3">
    <location>
        <position position="56"/>
    </location>
</feature>
<dbReference type="InterPro" id="IPR058245">
    <property type="entry name" value="NreC/VraR/RcsB-like_REC"/>
</dbReference>
<dbReference type="SUPFAM" id="SSF52172">
    <property type="entry name" value="CheY-like"/>
    <property type="match status" value="1"/>
</dbReference>
<keyword evidence="7" id="KW-1185">Reference proteome</keyword>
<dbReference type="InterPro" id="IPR016032">
    <property type="entry name" value="Sig_transdc_resp-reg_C-effctor"/>
</dbReference>
<dbReference type="PRINTS" id="PR00038">
    <property type="entry name" value="HTHLUXR"/>
</dbReference>
<feature type="domain" description="Response regulatory" evidence="5">
    <location>
        <begin position="5"/>
        <end position="121"/>
    </location>
</feature>
<evidence type="ECO:0000313" key="7">
    <source>
        <dbReference type="Proteomes" id="UP000501812"/>
    </source>
</evidence>
<name>A0A858REC4_9BACT</name>
<feature type="domain" description="HTH luxR-type" evidence="4">
    <location>
        <begin position="146"/>
        <end position="211"/>
    </location>
</feature>
<dbReference type="RefSeq" id="WP_169453296.1">
    <property type="nucleotide sequence ID" value="NZ_CP051774.1"/>
</dbReference>
<dbReference type="EMBL" id="CP051774">
    <property type="protein sequence ID" value="QJE95075.1"/>
    <property type="molecule type" value="Genomic_DNA"/>
</dbReference>
<proteinExistence type="predicted"/>
<evidence type="ECO:0000259" key="4">
    <source>
        <dbReference type="PROSITE" id="PS50043"/>
    </source>
</evidence>
<dbReference type="SUPFAM" id="SSF46894">
    <property type="entry name" value="C-terminal effector domain of the bipartite response regulators"/>
    <property type="match status" value="1"/>
</dbReference>
<dbReference type="Pfam" id="PF00196">
    <property type="entry name" value="GerE"/>
    <property type="match status" value="1"/>
</dbReference>
<dbReference type="CDD" id="cd06170">
    <property type="entry name" value="LuxR_C_like"/>
    <property type="match status" value="1"/>
</dbReference>
<evidence type="ECO:0000256" key="2">
    <source>
        <dbReference type="ARBA" id="ARBA00023125"/>
    </source>
</evidence>
<keyword evidence="1 3" id="KW-0597">Phosphoprotein</keyword>
<dbReference type="PROSITE" id="PS50110">
    <property type="entry name" value="RESPONSE_REGULATORY"/>
    <property type="match status" value="1"/>
</dbReference>
<dbReference type="SMART" id="SM00421">
    <property type="entry name" value="HTH_LUXR"/>
    <property type="match status" value="1"/>
</dbReference>
<gene>
    <name evidence="6" type="ORF">HHL09_04565</name>
</gene>
<evidence type="ECO:0000256" key="3">
    <source>
        <dbReference type="PROSITE-ProRule" id="PRU00169"/>
    </source>
</evidence>
<evidence type="ECO:0000313" key="6">
    <source>
        <dbReference type="EMBL" id="QJE95075.1"/>
    </source>
</evidence>
<dbReference type="AlphaFoldDB" id="A0A858REC4"/>
<protein>
    <submittedName>
        <fullName evidence="6">Response regulator transcription factor</fullName>
    </submittedName>
</protein>
<accession>A0A858REC4</accession>
<dbReference type="CDD" id="cd17535">
    <property type="entry name" value="REC_NarL-like"/>
    <property type="match status" value="1"/>
</dbReference>
<dbReference type="GO" id="GO:0006355">
    <property type="term" value="P:regulation of DNA-templated transcription"/>
    <property type="evidence" value="ECO:0007669"/>
    <property type="project" value="InterPro"/>
</dbReference>
<evidence type="ECO:0000259" key="5">
    <source>
        <dbReference type="PROSITE" id="PS50110"/>
    </source>
</evidence>
<dbReference type="SMART" id="SM00448">
    <property type="entry name" value="REC"/>
    <property type="match status" value="1"/>
</dbReference>
<sequence>MKPLIVSLTEDNYPLAHELRELFNSQPDMLVLDVFPTAEETLRVISSRMPEVLIVDLRLPGLGGVELITKLKQSYPDLHMLVLTMYEESDLIFNALRAGASGYLLKRSGADEICDAVRQVRSGGAPMSPSIALKVVESFRSPRNAPANQEAKLSPREEEILSLLAEGALYKEISSALGISMDTVRTHLRRIYDKLHVHSRTQAVMKFYGQRR</sequence>
<dbReference type="InterPro" id="IPR000792">
    <property type="entry name" value="Tscrpt_reg_LuxR_C"/>
</dbReference>
<keyword evidence="2" id="KW-0238">DNA-binding</keyword>
<dbReference type="Pfam" id="PF00072">
    <property type="entry name" value="Response_reg"/>
    <property type="match status" value="1"/>
</dbReference>
<dbReference type="GO" id="GO:0003677">
    <property type="term" value="F:DNA binding"/>
    <property type="evidence" value="ECO:0007669"/>
    <property type="project" value="UniProtKB-KW"/>
</dbReference>
<reference evidence="6 7" key="1">
    <citation type="submission" date="2020-04" db="EMBL/GenBank/DDBJ databases">
        <title>Luteolibacter sp. G-1-1-1 isolated from soil.</title>
        <authorList>
            <person name="Dahal R.H."/>
        </authorList>
    </citation>
    <scope>NUCLEOTIDE SEQUENCE [LARGE SCALE GENOMIC DNA]</scope>
    <source>
        <strain evidence="6 7">G-1-1-1</strain>
    </source>
</reference>
<dbReference type="InterPro" id="IPR001789">
    <property type="entry name" value="Sig_transdc_resp-reg_receiver"/>
</dbReference>